<dbReference type="AlphaFoldDB" id="A0A9N8WK55"/>
<name>A0A9N8WK55_9GLOM</name>
<evidence type="ECO:0000313" key="3">
    <source>
        <dbReference type="Proteomes" id="UP000789508"/>
    </source>
</evidence>
<protein>
    <submittedName>
        <fullName evidence="2">10658_t:CDS:1</fullName>
    </submittedName>
</protein>
<gene>
    <name evidence="2" type="ORF">ALEPTO_LOCUS2744</name>
</gene>
<evidence type="ECO:0000313" key="2">
    <source>
        <dbReference type="EMBL" id="CAG8486196.1"/>
    </source>
</evidence>
<dbReference type="Proteomes" id="UP000789508">
    <property type="component" value="Unassembled WGS sequence"/>
</dbReference>
<keyword evidence="3" id="KW-1185">Reference proteome</keyword>
<dbReference type="OrthoDB" id="2443262at2759"/>
<dbReference type="EMBL" id="CAJVPS010000435">
    <property type="protein sequence ID" value="CAG8486196.1"/>
    <property type="molecule type" value="Genomic_DNA"/>
</dbReference>
<feature type="compositionally biased region" description="Low complexity" evidence="1">
    <location>
        <begin position="16"/>
        <end position="25"/>
    </location>
</feature>
<reference evidence="2" key="1">
    <citation type="submission" date="2021-06" db="EMBL/GenBank/DDBJ databases">
        <authorList>
            <person name="Kallberg Y."/>
            <person name="Tangrot J."/>
            <person name="Rosling A."/>
        </authorList>
    </citation>
    <scope>NUCLEOTIDE SEQUENCE</scope>
    <source>
        <strain evidence="2">FL130A</strain>
    </source>
</reference>
<comment type="caution">
    <text evidence="2">The sequence shown here is derived from an EMBL/GenBank/DDBJ whole genome shotgun (WGS) entry which is preliminary data.</text>
</comment>
<organism evidence="2 3">
    <name type="scientific">Ambispora leptoticha</name>
    <dbReference type="NCBI Taxonomy" id="144679"/>
    <lineage>
        <taxon>Eukaryota</taxon>
        <taxon>Fungi</taxon>
        <taxon>Fungi incertae sedis</taxon>
        <taxon>Mucoromycota</taxon>
        <taxon>Glomeromycotina</taxon>
        <taxon>Glomeromycetes</taxon>
        <taxon>Archaeosporales</taxon>
        <taxon>Ambisporaceae</taxon>
        <taxon>Ambispora</taxon>
    </lineage>
</organism>
<feature type="region of interest" description="Disordered" evidence="1">
    <location>
        <begin position="1"/>
        <end position="36"/>
    </location>
</feature>
<evidence type="ECO:0000256" key="1">
    <source>
        <dbReference type="SAM" id="MobiDB-lite"/>
    </source>
</evidence>
<sequence>MEEKNSMPAYFNPTVTLSNTSTDNSKTTKESSKRKKRAIKLQVMEVFKTTLGLLQTRKLRKVDMLSVFTPKNDEVIIAKNSPSLVVNDNNNEEVKSKNAIKTSTTKSPIKSTTATTINDSVAPAVVTSVNPTIARPKLSRTPTTELPPNSVIVHEDHVEYLLEPLHPYLLLGTHDVITPLSTDSFTCPKCHAPHAVHYVHEDSEKGYSKDLYICLVNGLSGCGWEDTNAPVEEDTHSQIKASIGFKPLILN</sequence>
<proteinExistence type="predicted"/>
<accession>A0A9N8WK55</accession>